<dbReference type="Gene3D" id="2.60.120.10">
    <property type="entry name" value="Jelly Rolls"/>
    <property type="match status" value="1"/>
</dbReference>
<sequence length="116" mass="12502">MNNMTIVKAAEIRDMTLSPAGQRPGADHGDPQLAIQKLAAEAGGRLGIWECQPGGWPVINRNDTEFAYIIVGKAKLTNAATGDVIDVTGGDLVILPPGWSGRWEVIETLRKVYAIY</sequence>
<organism evidence="2 3">
    <name type="scientific">Acidisoma cellulosilyticum</name>
    <dbReference type="NCBI Taxonomy" id="2802395"/>
    <lineage>
        <taxon>Bacteria</taxon>
        <taxon>Pseudomonadati</taxon>
        <taxon>Pseudomonadota</taxon>
        <taxon>Alphaproteobacteria</taxon>
        <taxon>Acetobacterales</taxon>
        <taxon>Acidocellaceae</taxon>
        <taxon>Acidisoma</taxon>
    </lineage>
</organism>
<feature type="domain" description="(S)-ureidoglycine aminohydrolase cupin" evidence="1">
    <location>
        <begin position="43"/>
        <end position="113"/>
    </location>
</feature>
<dbReference type="InterPro" id="IPR008579">
    <property type="entry name" value="UGlyAH_Cupin_dom"/>
</dbReference>
<dbReference type="PANTHER" id="PTHR40943:SF1">
    <property type="entry name" value="CYTOPLASMIC PROTEIN"/>
    <property type="match status" value="1"/>
</dbReference>
<dbReference type="Proteomes" id="UP000721844">
    <property type="component" value="Unassembled WGS sequence"/>
</dbReference>
<dbReference type="InterPro" id="IPR011051">
    <property type="entry name" value="RmlC_Cupin_sf"/>
</dbReference>
<protein>
    <submittedName>
        <fullName evidence="2">DUF861 domain-containing protein</fullName>
    </submittedName>
</protein>
<dbReference type="EMBL" id="JAESVA010000016">
    <property type="protein sequence ID" value="MCB8883748.1"/>
    <property type="molecule type" value="Genomic_DNA"/>
</dbReference>
<gene>
    <name evidence="2" type="ORF">ACELLULO517_26095</name>
</gene>
<dbReference type="InterPro" id="IPR014710">
    <property type="entry name" value="RmlC-like_jellyroll"/>
</dbReference>
<dbReference type="PANTHER" id="PTHR40943">
    <property type="entry name" value="CYTOPLASMIC PROTEIN-RELATED"/>
    <property type="match status" value="1"/>
</dbReference>
<dbReference type="AlphaFoldDB" id="A0A963Z8E3"/>
<evidence type="ECO:0000313" key="2">
    <source>
        <dbReference type="EMBL" id="MCB8883748.1"/>
    </source>
</evidence>
<dbReference type="CDD" id="cd02227">
    <property type="entry name" value="cupin_TM1112-like"/>
    <property type="match status" value="1"/>
</dbReference>
<evidence type="ECO:0000313" key="3">
    <source>
        <dbReference type="Proteomes" id="UP000721844"/>
    </source>
</evidence>
<dbReference type="SUPFAM" id="SSF51182">
    <property type="entry name" value="RmlC-like cupins"/>
    <property type="match status" value="1"/>
</dbReference>
<comment type="caution">
    <text evidence="2">The sequence shown here is derived from an EMBL/GenBank/DDBJ whole genome shotgun (WGS) entry which is preliminary data.</text>
</comment>
<evidence type="ECO:0000259" key="1">
    <source>
        <dbReference type="Pfam" id="PF05899"/>
    </source>
</evidence>
<keyword evidence="3" id="KW-1185">Reference proteome</keyword>
<dbReference type="Pfam" id="PF05899">
    <property type="entry name" value="Cupin_3"/>
    <property type="match status" value="1"/>
</dbReference>
<proteinExistence type="predicted"/>
<name>A0A963Z8E3_9PROT</name>
<reference evidence="2 3" key="1">
    <citation type="journal article" date="2021" name="Microorganisms">
        <title>Acidisoma silvae sp. nov. and Acidisomacellulosilytica sp. nov., Two Acidophilic Bacteria Isolated from Decaying Wood, Hydrolyzing Cellulose and Producing Poly-3-hydroxybutyrate.</title>
        <authorList>
            <person name="Mieszkin S."/>
            <person name="Pouder E."/>
            <person name="Uroz S."/>
            <person name="Simon-Colin C."/>
            <person name="Alain K."/>
        </authorList>
    </citation>
    <scope>NUCLEOTIDE SEQUENCE [LARGE SCALE GENOMIC DNA]</scope>
    <source>
        <strain evidence="2 3">HW T5.17</strain>
    </source>
</reference>
<accession>A0A963Z8E3</accession>